<name>A0ABQ9X3L9_9EUKA</name>
<sequence length="112" mass="12975">MGKSKKKRKQQELSVITHQENIIEQAKNIHDSLGRRYSALLRRSSQKLQHQLGPQKKRRFCKRCGTVFIPDKNCTVVKDSQFSVVHCLVCGFVRRTRLETLKKQSPTKPATK</sequence>
<dbReference type="Proteomes" id="UP001281761">
    <property type="component" value="Unassembled WGS sequence"/>
</dbReference>
<protein>
    <submittedName>
        <fullName evidence="1">Ribonuclease P protein subunit RPR2</fullName>
        <ecNumber evidence="1">3.1.26.5</ecNumber>
    </submittedName>
</protein>
<comment type="caution">
    <text evidence="1">The sequence shown here is derived from an EMBL/GenBank/DDBJ whole genome shotgun (WGS) entry which is preliminary data.</text>
</comment>
<proteinExistence type="predicted"/>
<keyword evidence="1" id="KW-0378">Hydrolase</keyword>
<evidence type="ECO:0000313" key="2">
    <source>
        <dbReference type="Proteomes" id="UP001281761"/>
    </source>
</evidence>
<keyword evidence="2" id="KW-1185">Reference proteome</keyword>
<reference evidence="1 2" key="1">
    <citation type="journal article" date="2022" name="bioRxiv">
        <title>Genomics of Preaxostyla Flagellates Illuminates Evolutionary Transitions and the Path Towards Mitochondrial Loss.</title>
        <authorList>
            <person name="Novak L.V.F."/>
            <person name="Treitli S.C."/>
            <person name="Pyrih J."/>
            <person name="Halakuc P."/>
            <person name="Pipaliya S.V."/>
            <person name="Vacek V."/>
            <person name="Brzon O."/>
            <person name="Soukal P."/>
            <person name="Eme L."/>
            <person name="Dacks J.B."/>
            <person name="Karnkowska A."/>
            <person name="Elias M."/>
            <person name="Hampl V."/>
        </authorList>
    </citation>
    <scope>NUCLEOTIDE SEQUENCE [LARGE SCALE GENOMIC DNA]</scope>
    <source>
        <strain evidence="1">NAU3</strain>
        <tissue evidence="1">Gut</tissue>
    </source>
</reference>
<dbReference type="Gene3D" id="6.20.50.20">
    <property type="match status" value="1"/>
</dbReference>
<accession>A0ABQ9X3L9</accession>
<dbReference type="Pfam" id="PF04032">
    <property type="entry name" value="Rpr2"/>
    <property type="match status" value="1"/>
</dbReference>
<evidence type="ECO:0000313" key="1">
    <source>
        <dbReference type="EMBL" id="KAK2946366.1"/>
    </source>
</evidence>
<organism evidence="1 2">
    <name type="scientific">Blattamonas nauphoetae</name>
    <dbReference type="NCBI Taxonomy" id="2049346"/>
    <lineage>
        <taxon>Eukaryota</taxon>
        <taxon>Metamonada</taxon>
        <taxon>Preaxostyla</taxon>
        <taxon>Oxymonadida</taxon>
        <taxon>Blattamonas</taxon>
    </lineage>
</organism>
<dbReference type="InterPro" id="IPR007175">
    <property type="entry name" value="Rpr2/Snm1/Rpp21"/>
</dbReference>
<dbReference type="EC" id="3.1.26.5" evidence="1"/>
<dbReference type="EMBL" id="JARBJD010000230">
    <property type="protein sequence ID" value="KAK2946366.1"/>
    <property type="molecule type" value="Genomic_DNA"/>
</dbReference>
<gene>
    <name evidence="1" type="ORF">BLNAU_18727</name>
</gene>
<dbReference type="GO" id="GO:0004526">
    <property type="term" value="F:ribonuclease P activity"/>
    <property type="evidence" value="ECO:0007669"/>
    <property type="project" value="UniProtKB-EC"/>
</dbReference>